<evidence type="ECO:0000313" key="2">
    <source>
        <dbReference type="Proteomes" id="UP001164250"/>
    </source>
</evidence>
<organism evidence="1 2">
    <name type="scientific">Pistacia atlantica</name>
    <dbReference type="NCBI Taxonomy" id="434234"/>
    <lineage>
        <taxon>Eukaryota</taxon>
        <taxon>Viridiplantae</taxon>
        <taxon>Streptophyta</taxon>
        <taxon>Embryophyta</taxon>
        <taxon>Tracheophyta</taxon>
        <taxon>Spermatophyta</taxon>
        <taxon>Magnoliopsida</taxon>
        <taxon>eudicotyledons</taxon>
        <taxon>Gunneridae</taxon>
        <taxon>Pentapetalae</taxon>
        <taxon>rosids</taxon>
        <taxon>malvids</taxon>
        <taxon>Sapindales</taxon>
        <taxon>Anacardiaceae</taxon>
        <taxon>Pistacia</taxon>
    </lineage>
</organism>
<accession>A0ACC1AAC6</accession>
<evidence type="ECO:0000313" key="1">
    <source>
        <dbReference type="EMBL" id="KAJ0083205.1"/>
    </source>
</evidence>
<comment type="caution">
    <text evidence="1">The sequence shown here is derived from an EMBL/GenBank/DDBJ whole genome shotgun (WGS) entry which is preliminary data.</text>
</comment>
<proteinExistence type="predicted"/>
<dbReference type="EMBL" id="CM047907">
    <property type="protein sequence ID" value="KAJ0083205.1"/>
    <property type="molecule type" value="Genomic_DNA"/>
</dbReference>
<sequence length="124" mass="13836">MLNLHGQFYTQVLISISFIENSKFCLNTISSMTSKQLDSVEDKEESNSGHSKCIPRPIKASLGKQPRSDSMKSPVSDKPRNSSDRVKNRQTGWILSEKRRRRLASGARVIIQSKVPDDAIVGCS</sequence>
<gene>
    <name evidence="1" type="ORF">Patl1_30572</name>
</gene>
<keyword evidence="2" id="KW-1185">Reference proteome</keyword>
<name>A0ACC1AAC6_9ROSI</name>
<protein>
    <submittedName>
        <fullName evidence="1">Uncharacterized protein</fullName>
    </submittedName>
</protein>
<reference evidence="2" key="1">
    <citation type="journal article" date="2023" name="G3 (Bethesda)">
        <title>Genome assembly and association tests identify interacting loci associated with vigor, precocity, and sex in interspecific pistachio rootstocks.</title>
        <authorList>
            <person name="Palmer W."/>
            <person name="Jacygrad E."/>
            <person name="Sagayaradj S."/>
            <person name="Cavanaugh K."/>
            <person name="Han R."/>
            <person name="Bertier L."/>
            <person name="Beede B."/>
            <person name="Kafkas S."/>
            <person name="Golino D."/>
            <person name="Preece J."/>
            <person name="Michelmore R."/>
        </authorList>
    </citation>
    <scope>NUCLEOTIDE SEQUENCE [LARGE SCALE GENOMIC DNA]</scope>
</reference>
<dbReference type="Proteomes" id="UP001164250">
    <property type="component" value="Chromosome 11"/>
</dbReference>